<dbReference type="InterPro" id="IPR006797">
    <property type="entry name" value="PRELI/MSF1_dom"/>
</dbReference>
<accession>A0A316Z4U8</accession>
<evidence type="ECO:0000313" key="3">
    <source>
        <dbReference type="Proteomes" id="UP000245946"/>
    </source>
</evidence>
<dbReference type="Pfam" id="PF04707">
    <property type="entry name" value="PRELI"/>
    <property type="match status" value="1"/>
</dbReference>
<dbReference type="PANTHER" id="PTHR11158">
    <property type="entry name" value="MSF1/PX19 RELATED"/>
    <property type="match status" value="1"/>
</dbReference>
<keyword evidence="3" id="KW-1185">Reference proteome</keyword>
<sequence>MPQTYLGGYTLAYAWPQAAFGVLHKYPNAQTTHVTSVDVIEQRFDAASGLLRLERILGVVQGAPGWVTRLLGGPDETFVREVVMIDPASSLLEMTSTNLTLSQFLLVKEYITYTPTAGGGVAQPCGTQFSQRALIQAGNLGLAAVARKVEGWSVSRFGSNAAKGKLGIEEVLRNMWSNAS</sequence>
<dbReference type="InterPro" id="IPR037365">
    <property type="entry name" value="Slowmo/Ups"/>
</dbReference>
<dbReference type="RefSeq" id="XP_025596241.1">
    <property type="nucleotide sequence ID" value="XM_025739893.1"/>
</dbReference>
<dbReference type="PROSITE" id="PS50904">
    <property type="entry name" value="PRELI_MSF1"/>
    <property type="match status" value="1"/>
</dbReference>
<dbReference type="AlphaFoldDB" id="A0A316Z4U8"/>
<reference evidence="2 3" key="1">
    <citation type="journal article" date="2018" name="Mol. Biol. Evol.">
        <title>Broad Genomic Sampling Reveals a Smut Pathogenic Ancestry of the Fungal Clade Ustilaginomycotina.</title>
        <authorList>
            <person name="Kijpornyongpan T."/>
            <person name="Mondo S.J."/>
            <person name="Barry K."/>
            <person name="Sandor L."/>
            <person name="Lee J."/>
            <person name="Lipzen A."/>
            <person name="Pangilinan J."/>
            <person name="LaButti K."/>
            <person name="Hainaut M."/>
            <person name="Henrissat B."/>
            <person name="Grigoriev I.V."/>
            <person name="Spatafora J.W."/>
            <person name="Aime M.C."/>
        </authorList>
    </citation>
    <scope>NUCLEOTIDE SEQUENCE [LARGE SCALE GENOMIC DNA]</scope>
    <source>
        <strain evidence="2 3">MCA 4186</strain>
    </source>
</reference>
<protein>
    <submittedName>
        <fullName evidence="2">MSF1-domain-containing protein</fullName>
    </submittedName>
</protein>
<dbReference type="EMBL" id="KZ819301">
    <property type="protein sequence ID" value="PWN95962.1"/>
    <property type="molecule type" value="Genomic_DNA"/>
</dbReference>
<proteinExistence type="predicted"/>
<feature type="domain" description="PRELI/MSF1" evidence="1">
    <location>
        <begin position="2"/>
        <end position="180"/>
    </location>
</feature>
<organism evidence="2 3">
    <name type="scientific">Tilletiopsis washingtonensis</name>
    <dbReference type="NCBI Taxonomy" id="58919"/>
    <lineage>
        <taxon>Eukaryota</taxon>
        <taxon>Fungi</taxon>
        <taxon>Dikarya</taxon>
        <taxon>Basidiomycota</taxon>
        <taxon>Ustilaginomycotina</taxon>
        <taxon>Exobasidiomycetes</taxon>
        <taxon>Entylomatales</taxon>
        <taxon>Entylomatales incertae sedis</taxon>
        <taxon>Tilletiopsis</taxon>
    </lineage>
</organism>
<feature type="non-terminal residue" evidence="2">
    <location>
        <position position="180"/>
    </location>
</feature>
<gene>
    <name evidence="2" type="ORF">FA09DRAFT_285941</name>
</gene>
<dbReference type="GO" id="GO:0005758">
    <property type="term" value="C:mitochondrial intermembrane space"/>
    <property type="evidence" value="ECO:0007669"/>
    <property type="project" value="InterPro"/>
</dbReference>
<dbReference type="STRING" id="58919.A0A316Z4U8"/>
<dbReference type="GeneID" id="37267439"/>
<dbReference type="OrthoDB" id="407630at2759"/>
<dbReference type="Proteomes" id="UP000245946">
    <property type="component" value="Unassembled WGS sequence"/>
</dbReference>
<name>A0A316Z4U8_9BASI</name>
<evidence type="ECO:0000313" key="2">
    <source>
        <dbReference type="EMBL" id="PWN95962.1"/>
    </source>
</evidence>
<evidence type="ECO:0000259" key="1">
    <source>
        <dbReference type="PROSITE" id="PS50904"/>
    </source>
</evidence>